<dbReference type="AlphaFoldDB" id="A0AAU3H5E5"/>
<dbReference type="RefSeq" id="WP_321014841.1">
    <property type="nucleotide sequence ID" value="NZ_CP109536.1"/>
</dbReference>
<name>A0AAU3H5E5_9ACTN</name>
<sequence length="435" mass="49319">MPGRNDAGAPVCRDCAGITRDFFCDRCGFEGLLLGRRLCERCTLADTLGRLLDDGTGRVAPSLQPLVTALLEMDRPKSRLIWLRNPNVVRLLRDLATGTVPLTHDGLHQETPWRTVVHLRDLLMDSGVLPRVDRQLMLYQRWLTERLAAIEDPDHRRHLQHFATWHQMRRLRSKAEKGLLGRSQTNQTKQEITQAGAFLTWLADRGRTIEHCQQADLDAWHTEKLATRRPAQTFLRWCMKTSRMSRLTLPPQVINQDQAPLHQHRRLAILRRALNDDSLPLRARVAAALVLLYAQPVTRIVRLTVDDVLDDGATVAVRLGDPPSPLPEPVADLMRAYIQSRQHLPYASSRSSQWLFPGRQPGQPMNPVSLQVHLREIGVPPQRGRTSTIRQLVLQAPAPVIAKALGYHDKTATRLVTEAGGTWSRYAPGNHERRR</sequence>
<reference evidence="2" key="1">
    <citation type="submission" date="2022-10" db="EMBL/GenBank/DDBJ databases">
        <title>The complete genomes of actinobacterial strains from the NBC collection.</title>
        <authorList>
            <person name="Joergensen T.S."/>
            <person name="Alvarez Arevalo M."/>
            <person name="Sterndorff E.B."/>
            <person name="Faurdal D."/>
            <person name="Vuksanovic O."/>
            <person name="Mourched A.-S."/>
            <person name="Charusanti P."/>
            <person name="Shaw S."/>
            <person name="Blin K."/>
            <person name="Weber T."/>
        </authorList>
    </citation>
    <scope>NUCLEOTIDE SEQUENCE</scope>
    <source>
        <strain evidence="2">NBC_01401</strain>
        <plasmid evidence="2">unnamed1</plasmid>
    </source>
</reference>
<gene>
    <name evidence="2" type="ORF">OG626_36665</name>
</gene>
<organism evidence="2">
    <name type="scientific">Streptomyces sp. NBC_01401</name>
    <dbReference type="NCBI Taxonomy" id="2903854"/>
    <lineage>
        <taxon>Bacteria</taxon>
        <taxon>Bacillati</taxon>
        <taxon>Actinomycetota</taxon>
        <taxon>Actinomycetes</taxon>
        <taxon>Kitasatosporales</taxon>
        <taxon>Streptomycetaceae</taxon>
        <taxon>Streptomyces</taxon>
    </lineage>
</organism>
<dbReference type="InterPro" id="IPR011010">
    <property type="entry name" value="DNA_brk_join_enz"/>
</dbReference>
<keyword evidence="1" id="KW-0233">DNA recombination</keyword>
<dbReference type="GO" id="GO:0006310">
    <property type="term" value="P:DNA recombination"/>
    <property type="evidence" value="ECO:0007669"/>
    <property type="project" value="UniProtKB-KW"/>
</dbReference>
<evidence type="ECO:0008006" key="3">
    <source>
        <dbReference type="Google" id="ProtNLM"/>
    </source>
</evidence>
<dbReference type="GO" id="GO:0003677">
    <property type="term" value="F:DNA binding"/>
    <property type="evidence" value="ECO:0007669"/>
    <property type="project" value="InterPro"/>
</dbReference>
<evidence type="ECO:0000313" key="2">
    <source>
        <dbReference type="EMBL" id="WTZ00401.1"/>
    </source>
</evidence>
<evidence type="ECO:0000256" key="1">
    <source>
        <dbReference type="ARBA" id="ARBA00023172"/>
    </source>
</evidence>
<dbReference type="Gene3D" id="1.10.443.10">
    <property type="entry name" value="Intergrase catalytic core"/>
    <property type="match status" value="1"/>
</dbReference>
<dbReference type="SUPFAM" id="SSF56349">
    <property type="entry name" value="DNA breaking-rejoining enzymes"/>
    <property type="match status" value="1"/>
</dbReference>
<dbReference type="InterPro" id="IPR013762">
    <property type="entry name" value="Integrase-like_cat_sf"/>
</dbReference>
<protein>
    <recommendedName>
        <fullName evidence="3">Recombinase XerD</fullName>
    </recommendedName>
</protein>
<proteinExistence type="predicted"/>
<geneLocation type="plasmid" evidence="2">
    <name>unnamed1</name>
</geneLocation>
<dbReference type="GO" id="GO:0015074">
    <property type="term" value="P:DNA integration"/>
    <property type="evidence" value="ECO:0007669"/>
    <property type="project" value="InterPro"/>
</dbReference>
<keyword evidence="2" id="KW-0614">Plasmid</keyword>
<dbReference type="EMBL" id="CP109536">
    <property type="protein sequence ID" value="WTZ00401.1"/>
    <property type="molecule type" value="Genomic_DNA"/>
</dbReference>
<accession>A0AAU3H5E5</accession>